<proteinExistence type="predicted"/>
<comment type="caution">
    <text evidence="1">The sequence shown here is derived from an EMBL/GenBank/DDBJ whole genome shotgun (WGS) entry which is preliminary data.</text>
</comment>
<organism evidence="1 2">
    <name type="scientific">Rhodobium gokarnense</name>
    <dbReference type="NCBI Taxonomy" id="364296"/>
    <lineage>
        <taxon>Bacteria</taxon>
        <taxon>Pseudomonadati</taxon>
        <taxon>Pseudomonadota</taxon>
        <taxon>Alphaproteobacteria</taxon>
        <taxon>Hyphomicrobiales</taxon>
        <taxon>Rhodobiaceae</taxon>
        <taxon>Rhodobium</taxon>
    </lineage>
</organism>
<evidence type="ECO:0000313" key="2">
    <source>
        <dbReference type="Proteomes" id="UP001209755"/>
    </source>
</evidence>
<gene>
    <name evidence="1" type="ORF">M2319_000123</name>
</gene>
<dbReference type="Gene3D" id="2.60.120.620">
    <property type="entry name" value="q2cbj1_9rhob like domain"/>
    <property type="match status" value="1"/>
</dbReference>
<dbReference type="Proteomes" id="UP001209755">
    <property type="component" value="Unassembled WGS sequence"/>
</dbReference>
<accession>A0ABT3H5Z5</accession>
<dbReference type="RefSeq" id="WP_264599491.1">
    <property type="nucleotide sequence ID" value="NZ_JAOQNS010000001.1"/>
</dbReference>
<dbReference type="EMBL" id="JAOQNS010000001">
    <property type="protein sequence ID" value="MCW2305807.1"/>
    <property type="molecule type" value="Genomic_DNA"/>
</dbReference>
<evidence type="ECO:0000313" key="1">
    <source>
        <dbReference type="EMBL" id="MCW2305807.1"/>
    </source>
</evidence>
<keyword evidence="2" id="KW-1185">Reference proteome</keyword>
<evidence type="ECO:0008006" key="3">
    <source>
        <dbReference type="Google" id="ProtNLM"/>
    </source>
</evidence>
<name>A0ABT3H5Z5_9HYPH</name>
<protein>
    <recommendedName>
        <fullName evidence="3">2OG-Fe(II) oxygenase</fullName>
    </recommendedName>
</protein>
<sequence length="219" mass="24414">MAIPESTEKTLIPAIRAAERHAAPYPHWYVDGLFDDAALAALQSLPFPAPDLGGVSGTREAHNATRVYFDVENQTEHPVCRAVADAFQAPETVRTITDVFGADLDGTYLRIEYGQDTDGFWLGPHTDIGVKRFTMLAYLSDVAGHDALGTDIYADKQTWAKRTPFRPNFAMVFVPSDRSWHGFEPRPIPGVRKSLIINFVTDDWRAREQLAFPDAPVRV</sequence>
<reference evidence="2" key="1">
    <citation type="submission" date="2023-07" db="EMBL/GenBank/DDBJ databases">
        <title>Genome sequencing of Purple Non-Sulfur Bacteria from various extreme environments.</title>
        <authorList>
            <person name="Mayer M."/>
        </authorList>
    </citation>
    <scope>NUCLEOTIDE SEQUENCE [LARGE SCALE GENOMIC DNA]</scope>
    <source>
        <strain evidence="2">DSM 17935</strain>
    </source>
</reference>